<keyword evidence="5" id="KW-1185">Reference proteome</keyword>
<evidence type="ECO:0000259" key="3">
    <source>
        <dbReference type="PROSITE" id="PS51319"/>
    </source>
</evidence>
<dbReference type="EMBL" id="JBFOLJ010000035">
    <property type="protein sequence ID" value="KAL2457828.1"/>
    <property type="molecule type" value="Genomic_DNA"/>
</dbReference>
<evidence type="ECO:0000313" key="5">
    <source>
        <dbReference type="Proteomes" id="UP001604277"/>
    </source>
</evidence>
<evidence type="ECO:0000256" key="2">
    <source>
        <dbReference type="SAM" id="MobiDB-lite"/>
    </source>
</evidence>
<gene>
    <name evidence="4" type="ORF">Fot_56056</name>
</gene>
<feature type="region of interest" description="Disordered" evidence="2">
    <location>
        <begin position="977"/>
        <end position="1016"/>
    </location>
</feature>
<dbReference type="PANTHER" id="PTHR47292:SF1">
    <property type="entry name" value="TRANSCRIPTION ELONGATION FACTOR (TFIIS) FAMILY PROTEIN"/>
    <property type="match status" value="1"/>
</dbReference>
<dbReference type="Pfam" id="PF08711">
    <property type="entry name" value="Med26"/>
    <property type="match status" value="1"/>
</dbReference>
<dbReference type="Proteomes" id="UP001604277">
    <property type="component" value="Unassembled WGS sequence"/>
</dbReference>
<keyword evidence="1" id="KW-0539">Nucleus</keyword>
<dbReference type="PROSITE" id="PS51319">
    <property type="entry name" value="TFIIS_N"/>
    <property type="match status" value="1"/>
</dbReference>
<feature type="compositionally biased region" description="Basic and acidic residues" evidence="2">
    <location>
        <begin position="527"/>
        <end position="545"/>
    </location>
</feature>
<evidence type="ECO:0000256" key="1">
    <source>
        <dbReference type="PROSITE-ProRule" id="PRU00649"/>
    </source>
</evidence>
<feature type="compositionally biased region" description="Low complexity" evidence="2">
    <location>
        <begin position="982"/>
        <end position="991"/>
    </location>
</feature>
<feature type="domain" description="TFIIS N-terminal" evidence="3">
    <location>
        <begin position="73"/>
        <end position="153"/>
    </location>
</feature>
<feature type="region of interest" description="Disordered" evidence="2">
    <location>
        <begin position="501"/>
        <end position="545"/>
    </location>
</feature>
<comment type="caution">
    <text evidence="4">The sequence shown here is derived from an EMBL/GenBank/DDBJ whole genome shotgun (WGS) entry which is preliminary data.</text>
</comment>
<comment type="subcellular location">
    <subcellularLocation>
        <location evidence="1">Nucleus</location>
    </subcellularLocation>
</comment>
<feature type="region of interest" description="Disordered" evidence="2">
    <location>
        <begin position="558"/>
        <end position="577"/>
    </location>
</feature>
<proteinExistence type="predicted"/>
<dbReference type="InterPro" id="IPR017923">
    <property type="entry name" value="TFIIS_N"/>
</dbReference>
<reference evidence="5" key="1">
    <citation type="submission" date="2024-07" db="EMBL/GenBank/DDBJ databases">
        <title>Two chromosome-level genome assemblies of Korean endemic species Abeliophyllum distichum and Forsythia ovata (Oleaceae).</title>
        <authorList>
            <person name="Jang H."/>
        </authorList>
    </citation>
    <scope>NUCLEOTIDE SEQUENCE [LARGE SCALE GENOMIC DNA]</scope>
</reference>
<dbReference type="InterPro" id="IPR035441">
    <property type="entry name" value="TFIIS/LEDGF_dom_sf"/>
</dbReference>
<dbReference type="Gene3D" id="1.20.930.10">
    <property type="entry name" value="Conserved domain common to transcription factors TFIIS, elongin A, CRSP70"/>
    <property type="match status" value="1"/>
</dbReference>
<evidence type="ECO:0000313" key="4">
    <source>
        <dbReference type="EMBL" id="KAL2457828.1"/>
    </source>
</evidence>
<dbReference type="SUPFAM" id="SSF47676">
    <property type="entry name" value="Conserved domain common to transcription factors TFIIS, elongin A, CRSP70"/>
    <property type="match status" value="1"/>
</dbReference>
<accession>A0ABD1P1T1</accession>
<feature type="region of interest" description="Disordered" evidence="2">
    <location>
        <begin position="754"/>
        <end position="773"/>
    </location>
</feature>
<feature type="compositionally biased region" description="Basic and acidic residues" evidence="2">
    <location>
        <begin position="995"/>
        <end position="1007"/>
    </location>
</feature>
<organism evidence="4 5">
    <name type="scientific">Forsythia ovata</name>
    <dbReference type="NCBI Taxonomy" id="205694"/>
    <lineage>
        <taxon>Eukaryota</taxon>
        <taxon>Viridiplantae</taxon>
        <taxon>Streptophyta</taxon>
        <taxon>Embryophyta</taxon>
        <taxon>Tracheophyta</taxon>
        <taxon>Spermatophyta</taxon>
        <taxon>Magnoliopsida</taxon>
        <taxon>eudicotyledons</taxon>
        <taxon>Gunneridae</taxon>
        <taxon>Pentapetalae</taxon>
        <taxon>asterids</taxon>
        <taxon>lamiids</taxon>
        <taxon>Lamiales</taxon>
        <taxon>Oleaceae</taxon>
        <taxon>Forsythieae</taxon>
        <taxon>Forsythia</taxon>
    </lineage>
</organism>
<sequence length="1016" mass="110260">MTLDDFFSLSKMNNGLTGPARVMELVAVIKKERDSIMKGVEDATRQWNAVAKTIAATENKDCLDLFIQLDGLHFIDKWLKDAQTLCNGTSDGFVEESITHLLLALEKLHMDNQKSVSSEIWNTVKNLLGHNSSKLQNTAQALLDRWTNDRDVDTSSMDVDRLGTLTDDGMGINACVDRNILRTESSSGDGPLPQKSSGEEKFLKSTLEFPSTSFDALQPDKLDNPHTSDRNLDAAVMNDRPFYYICSPSFSKPESENLCNKVEPPVCGPIGTSSVESCIPAVPTQGALDRQTDFHNLQLTSDVKQIPNIGSSLEKLDSLENPKLLEDQPYPSNSDAADALNSVTRPNLLKISNGADKDSCQKGSASADVRMINCEGKGDVDDGRCTNRCRSPSASESKEGGEFNTRVSMNTYASEKCWENSKDSSTFLSRIGDVEESNKFDHHVSNLSNDDLANDYDFPRLEMDRGADRIKRSDVEPGSQIIDPLEVACQVAIEVEREVKEFTERSSNSSEKVSEGKIQEPDISDSISKKHNGEGSPKEVANDRDLSAGIFPIAKESATSAENQDAEKMNSEQDVQSSWVTEAVQEAASTEKSPCNFDLNEEVYSDDADCSGNEISIPVSIVSASKAAAAPGLPVSPLQFEGNIGWKGSSATSAFQQASPRRITEGGKELSIEGSSSNSKQWHGCLHIDLNVGGNGDDRTGDQLPDKQVPVSLVPIGKFSPEANSRLERLELDLNHSSEAGDVHSDWRTERQLFPERNDHPGQSHSSSSSSKRSLLTNIDLNGHPSFLNSSDNSHLCKLSQNLNASGGIKLDDSAISIMGTRVEVRRKDFVPQFLAYPNGRTPELSFDINLARTESILGMGSALPYAHSTICGYNGLEPAMSLSSTMYGPGGPIPCMMDSRGAPVVPQIVGSASSPPPALSQSSFMISMNGSTSSNGIGTPRASLDLNSRSMLEGRNRDPAGFGQFLNLNMGQAGSMDEQLRSSSQLSISSVGGKRKEPDSGWEHFAFKHYTPPHK</sequence>
<feature type="compositionally biased region" description="Low complexity" evidence="2">
    <location>
        <begin position="764"/>
        <end position="773"/>
    </location>
</feature>
<dbReference type="PANTHER" id="PTHR47292">
    <property type="entry name" value="TRANSCRIPTION ELONGATION FACTOR (TFIIS) FAMILY PROTEIN-RELATED"/>
    <property type="match status" value="1"/>
</dbReference>
<dbReference type="GO" id="GO:0005634">
    <property type="term" value="C:nucleus"/>
    <property type="evidence" value="ECO:0007669"/>
    <property type="project" value="UniProtKB-SubCell"/>
</dbReference>
<protein>
    <recommendedName>
        <fullName evidence="3">TFIIS N-terminal domain-containing protein</fullName>
    </recommendedName>
</protein>
<name>A0ABD1P1T1_9LAMI</name>
<dbReference type="AlphaFoldDB" id="A0ABD1P1T1"/>